<keyword evidence="1" id="KW-0472">Membrane</keyword>
<feature type="domain" description="CAAX prenyl protease 2/Lysostaphin resistance protein A-like" evidence="2">
    <location>
        <begin position="519"/>
        <end position="606"/>
    </location>
</feature>
<feature type="transmembrane region" description="Helical" evidence="1">
    <location>
        <begin position="545"/>
        <end position="564"/>
    </location>
</feature>
<evidence type="ECO:0000313" key="3">
    <source>
        <dbReference type="EMBL" id="SIN94501.1"/>
    </source>
</evidence>
<dbReference type="Pfam" id="PF02517">
    <property type="entry name" value="Rce1-like"/>
    <property type="match status" value="1"/>
</dbReference>
<evidence type="ECO:0000313" key="4">
    <source>
        <dbReference type="Proteomes" id="UP000185151"/>
    </source>
</evidence>
<dbReference type="InterPro" id="IPR003675">
    <property type="entry name" value="Rce1/LyrA-like_dom"/>
</dbReference>
<dbReference type="EMBL" id="FSRU01000001">
    <property type="protein sequence ID" value="SIN94501.1"/>
    <property type="molecule type" value="Genomic_DNA"/>
</dbReference>
<name>A0A1N6FGU2_9BURK</name>
<dbReference type="PANTHER" id="PTHR43592">
    <property type="entry name" value="CAAX AMINO TERMINAL PROTEASE"/>
    <property type="match status" value="1"/>
</dbReference>
<feature type="transmembrane region" description="Helical" evidence="1">
    <location>
        <begin position="392"/>
        <end position="411"/>
    </location>
</feature>
<accession>A0A1N6FGU2</accession>
<keyword evidence="1" id="KW-1133">Transmembrane helix</keyword>
<evidence type="ECO:0000256" key="1">
    <source>
        <dbReference type="SAM" id="Phobius"/>
    </source>
</evidence>
<keyword evidence="4" id="KW-1185">Reference proteome</keyword>
<keyword evidence="1" id="KW-0812">Transmembrane</keyword>
<evidence type="ECO:0000259" key="2">
    <source>
        <dbReference type="Pfam" id="PF02517"/>
    </source>
</evidence>
<gene>
    <name evidence="3" type="ORF">SAMN05444165_0193</name>
</gene>
<organism evidence="3 4">
    <name type="scientific">Paraburkholderia phenazinium</name>
    <dbReference type="NCBI Taxonomy" id="60549"/>
    <lineage>
        <taxon>Bacteria</taxon>
        <taxon>Pseudomonadati</taxon>
        <taxon>Pseudomonadota</taxon>
        <taxon>Betaproteobacteria</taxon>
        <taxon>Burkholderiales</taxon>
        <taxon>Burkholderiaceae</taxon>
        <taxon>Paraburkholderia</taxon>
    </lineage>
</organism>
<feature type="transmembrane region" description="Helical" evidence="1">
    <location>
        <begin position="349"/>
        <end position="371"/>
    </location>
</feature>
<feature type="transmembrane region" description="Helical" evidence="1">
    <location>
        <begin position="474"/>
        <end position="496"/>
    </location>
</feature>
<dbReference type="GO" id="GO:0080120">
    <property type="term" value="P:CAAX-box protein maturation"/>
    <property type="evidence" value="ECO:0007669"/>
    <property type="project" value="UniProtKB-ARBA"/>
</dbReference>
<dbReference type="AlphaFoldDB" id="A0A1N6FGU2"/>
<sequence>MSARHALNRLPGLLKIVVIAAFSAVLIDYAAAAGSTGFAVDELRVPDHISDAVLNGEKSAYEHALDAYREALLQHPADASLALAECKFIERFASAEDLAWSDAAGKDFDACETTLDKQFSSDPEAALFVLEHRFGAQAVAYGEPLVKVSNNWSTTQRVRLHAALSHGYEFAKNDTRAGQEALIAVQLDPGNERVIAAMRYLVQTKRVQDASKLLAAAPVASNFWQETGRIKAATELLPGTEARDELRRAQHAGLKIDAYTTARALQHVGDSAGAEAVLSADAASRKFESPQNQQLRLDVAFDAGNAKAAADVIHDQYTKTQNATALTGAYARLLDLDPAMIGRTDLRPLTFGLLFMLALTAAAPGMLLFPAHYRGTVRQRIGKTSMPLFGRIGLRHGWIALSIYFGVLYFVTDLHAGTASLSPTGSGVLRMDWQSRLATTYLWAVVFCALGLAWAARLLTWRDWLGGGRWKRKWFVWPAILLGFALLHPAVSLRGITPKVPPSGWPVALVHGAESVGGIALALFVLSVLVPIVEELVFRGCLLGGLSRHISFGWANLLQALLFAAMHRDVWHFGYLFAMGAVSGWLVKKTKGLSMSILLHALNNAIFVFTVVP</sequence>
<feature type="transmembrane region" description="Helical" evidence="1">
    <location>
        <begin position="441"/>
        <end position="462"/>
    </location>
</feature>
<protein>
    <recommendedName>
        <fullName evidence="2">CAAX prenyl protease 2/Lysostaphin resistance protein A-like domain-containing protein</fullName>
    </recommendedName>
</protein>
<dbReference type="Proteomes" id="UP000185151">
    <property type="component" value="Unassembled WGS sequence"/>
</dbReference>
<feature type="transmembrane region" description="Helical" evidence="1">
    <location>
        <begin position="570"/>
        <end position="587"/>
    </location>
</feature>
<dbReference type="GO" id="GO:0004175">
    <property type="term" value="F:endopeptidase activity"/>
    <property type="evidence" value="ECO:0007669"/>
    <property type="project" value="UniProtKB-ARBA"/>
</dbReference>
<proteinExistence type="predicted"/>
<reference evidence="3 4" key="1">
    <citation type="submission" date="2016-11" db="EMBL/GenBank/DDBJ databases">
        <authorList>
            <person name="Jaros S."/>
            <person name="Januszkiewicz K."/>
            <person name="Wedrychowicz H."/>
        </authorList>
    </citation>
    <scope>NUCLEOTIDE SEQUENCE [LARGE SCALE GENOMIC DNA]</scope>
    <source>
        <strain evidence="3 4">GAS95</strain>
    </source>
</reference>
<feature type="transmembrane region" description="Helical" evidence="1">
    <location>
        <begin position="516"/>
        <end position="533"/>
    </location>
</feature>
<dbReference type="PANTHER" id="PTHR43592:SF15">
    <property type="entry name" value="CAAX AMINO TERMINAL PROTEASE FAMILY PROTEIN"/>
    <property type="match status" value="1"/>
</dbReference>